<keyword evidence="1" id="KW-0812">Transmembrane</keyword>
<organism evidence="3 4">
    <name type="scientific">Nitratireductor aquibiodomus</name>
    <dbReference type="NCBI Taxonomy" id="204799"/>
    <lineage>
        <taxon>Bacteria</taxon>
        <taxon>Pseudomonadati</taxon>
        <taxon>Pseudomonadota</taxon>
        <taxon>Alphaproteobacteria</taxon>
        <taxon>Hyphomicrobiales</taxon>
        <taxon>Phyllobacteriaceae</taxon>
        <taxon>Nitratireductor</taxon>
    </lineage>
</organism>
<dbReference type="Pfam" id="PF07331">
    <property type="entry name" value="TctB"/>
    <property type="match status" value="1"/>
</dbReference>
<sequence length="158" mass="17341">MARYLLMLREDIMADRIFAAAILAIALAYTIIAFTIIRAPFQYDPLGPESWPQILGVLACLCCLWLIVRPDVAKLDTKTSTLGRLAIVVLMLFAYAWLYQPLGFVIATWVFAAAFSLLLGATIVRALIFGAATGIVGYFVCTILLELNLPDGLLKSLL</sequence>
<keyword evidence="1" id="KW-0472">Membrane</keyword>
<dbReference type="EMBL" id="FNSL01000001">
    <property type="protein sequence ID" value="SEB85799.1"/>
    <property type="molecule type" value="Genomic_DNA"/>
</dbReference>
<evidence type="ECO:0000256" key="1">
    <source>
        <dbReference type="SAM" id="Phobius"/>
    </source>
</evidence>
<feature type="transmembrane region" description="Helical" evidence="1">
    <location>
        <begin position="81"/>
        <end position="98"/>
    </location>
</feature>
<keyword evidence="4" id="KW-1185">Reference proteome</keyword>
<evidence type="ECO:0000313" key="3">
    <source>
        <dbReference type="EMBL" id="SEB85799.1"/>
    </source>
</evidence>
<feature type="transmembrane region" description="Helical" evidence="1">
    <location>
        <begin position="126"/>
        <end position="145"/>
    </location>
</feature>
<feature type="transmembrane region" description="Helical" evidence="1">
    <location>
        <begin position="104"/>
        <end position="121"/>
    </location>
</feature>
<keyword evidence="1" id="KW-1133">Transmembrane helix</keyword>
<feature type="transmembrane region" description="Helical" evidence="1">
    <location>
        <begin position="51"/>
        <end position="69"/>
    </location>
</feature>
<dbReference type="AlphaFoldDB" id="A0A1H4MS25"/>
<feature type="transmembrane region" description="Helical" evidence="1">
    <location>
        <begin position="17"/>
        <end position="39"/>
    </location>
</feature>
<gene>
    <name evidence="3" type="ORF">SAMN05216452_3446</name>
</gene>
<name>A0A1H4MS25_9HYPH</name>
<dbReference type="InterPro" id="IPR009936">
    <property type="entry name" value="DUF1468"/>
</dbReference>
<reference evidence="4" key="1">
    <citation type="submission" date="2016-10" db="EMBL/GenBank/DDBJ databases">
        <authorList>
            <person name="Varghese N."/>
            <person name="Submissions S."/>
        </authorList>
    </citation>
    <scope>NUCLEOTIDE SEQUENCE [LARGE SCALE GENOMIC DNA]</scope>
    <source>
        <strain evidence="4">ES.061</strain>
    </source>
</reference>
<feature type="domain" description="DUF1468" evidence="2">
    <location>
        <begin position="17"/>
        <end position="150"/>
    </location>
</feature>
<evidence type="ECO:0000313" key="4">
    <source>
        <dbReference type="Proteomes" id="UP000199064"/>
    </source>
</evidence>
<dbReference type="Proteomes" id="UP000199064">
    <property type="component" value="Unassembled WGS sequence"/>
</dbReference>
<proteinExistence type="predicted"/>
<evidence type="ECO:0000259" key="2">
    <source>
        <dbReference type="Pfam" id="PF07331"/>
    </source>
</evidence>
<protein>
    <submittedName>
        <fullName evidence="3">Putative tricarboxylic transport membrane protein</fullName>
    </submittedName>
</protein>
<accession>A0A1H4MS25</accession>